<dbReference type="Proteomes" id="UP000095283">
    <property type="component" value="Unplaced"/>
</dbReference>
<evidence type="ECO:0000256" key="4">
    <source>
        <dbReference type="ARBA" id="ARBA00023002"/>
    </source>
</evidence>
<keyword evidence="6" id="KW-1185">Reference proteome</keyword>
<dbReference type="Gene3D" id="3.50.50.60">
    <property type="entry name" value="FAD/NAD(P)-binding domain"/>
    <property type="match status" value="1"/>
</dbReference>
<evidence type="ECO:0000313" key="7">
    <source>
        <dbReference type="WBParaSite" id="Hba_15329"/>
    </source>
</evidence>
<keyword evidence="4 5" id="KW-0560">Oxidoreductase</keyword>
<evidence type="ECO:0000256" key="5">
    <source>
        <dbReference type="RuleBase" id="RU361177"/>
    </source>
</evidence>
<dbReference type="InterPro" id="IPR050346">
    <property type="entry name" value="FMO-like"/>
</dbReference>
<organism evidence="6 7">
    <name type="scientific">Heterorhabditis bacteriophora</name>
    <name type="common">Entomopathogenic nematode worm</name>
    <dbReference type="NCBI Taxonomy" id="37862"/>
    <lineage>
        <taxon>Eukaryota</taxon>
        <taxon>Metazoa</taxon>
        <taxon>Ecdysozoa</taxon>
        <taxon>Nematoda</taxon>
        <taxon>Chromadorea</taxon>
        <taxon>Rhabditida</taxon>
        <taxon>Rhabditina</taxon>
        <taxon>Rhabditomorpha</taxon>
        <taxon>Strongyloidea</taxon>
        <taxon>Heterorhabditidae</taxon>
        <taxon>Heterorhabditis</taxon>
    </lineage>
</organism>
<dbReference type="AlphaFoldDB" id="A0A1I7XCB1"/>
<dbReference type="GO" id="GO:0050661">
    <property type="term" value="F:NADP binding"/>
    <property type="evidence" value="ECO:0007669"/>
    <property type="project" value="InterPro"/>
</dbReference>
<dbReference type="EC" id="1.-.-.-" evidence="5"/>
<dbReference type="GO" id="GO:0050660">
    <property type="term" value="F:flavin adenine dinucleotide binding"/>
    <property type="evidence" value="ECO:0007669"/>
    <property type="project" value="InterPro"/>
</dbReference>
<name>A0A1I7XCB1_HETBA</name>
<dbReference type="InterPro" id="IPR020946">
    <property type="entry name" value="Flavin_mOase-like"/>
</dbReference>
<evidence type="ECO:0000256" key="2">
    <source>
        <dbReference type="ARBA" id="ARBA00022630"/>
    </source>
</evidence>
<reference evidence="7" key="1">
    <citation type="submission" date="2016-11" db="UniProtKB">
        <authorList>
            <consortium name="WormBaseParasite"/>
        </authorList>
    </citation>
    <scope>IDENTIFICATION</scope>
</reference>
<comment type="cofactor">
    <cofactor evidence="5">
        <name>FAD</name>
        <dbReference type="ChEBI" id="CHEBI:57692"/>
    </cofactor>
</comment>
<keyword evidence="2 5" id="KW-0285">Flavoprotein</keyword>
<evidence type="ECO:0000256" key="1">
    <source>
        <dbReference type="ARBA" id="ARBA00009183"/>
    </source>
</evidence>
<comment type="similarity">
    <text evidence="1 5">Belongs to the FMO family.</text>
</comment>
<dbReference type="Pfam" id="PF00743">
    <property type="entry name" value="FMO-like"/>
    <property type="match status" value="2"/>
</dbReference>
<evidence type="ECO:0000256" key="3">
    <source>
        <dbReference type="ARBA" id="ARBA00022827"/>
    </source>
</evidence>
<sequence length="231" mass="26615">MAVENNEPLDRFDHGRFGLLPKHRALAAHVTINDELPNRIISGTVVVSHAVILKIVFLFRIFIEDSTTVQCVDTNSLAIIGLIQPTGSIMPISEMQTRVFMGYINLPSQEKMKKNVNLKKKVMAREFVTSRRHTIQVYYVEYMDELAGLLGCRPSLWSKFFTDPLLAKTLLFHGLVPYQYRLQGPHKWKGAREAIITFEDRVFNTTRTRRTKETLRSKPTIKILNVVRVFQ</sequence>
<keyword evidence="3 5" id="KW-0274">FAD</keyword>
<evidence type="ECO:0000313" key="6">
    <source>
        <dbReference type="Proteomes" id="UP000095283"/>
    </source>
</evidence>
<accession>A0A1I7XCB1</accession>
<proteinExistence type="inferred from homology"/>
<dbReference type="GO" id="GO:0004499">
    <property type="term" value="F:N,N-dimethylaniline monooxygenase activity"/>
    <property type="evidence" value="ECO:0007669"/>
    <property type="project" value="InterPro"/>
</dbReference>
<protein>
    <recommendedName>
        <fullName evidence="5">Flavin-containing monooxygenase</fullName>
        <ecNumber evidence="5">1.-.-.-</ecNumber>
    </recommendedName>
</protein>
<keyword evidence="5" id="KW-0503">Monooxygenase</keyword>
<dbReference type="WBParaSite" id="Hba_15329">
    <property type="protein sequence ID" value="Hba_15329"/>
    <property type="gene ID" value="Hba_15329"/>
</dbReference>
<dbReference type="InterPro" id="IPR036188">
    <property type="entry name" value="FAD/NAD-bd_sf"/>
</dbReference>
<dbReference type="PANTHER" id="PTHR23023">
    <property type="entry name" value="DIMETHYLANILINE MONOOXYGENASE"/>
    <property type="match status" value="1"/>
</dbReference>